<accession>A0A938WS55</accession>
<dbReference type="GO" id="GO:0033389">
    <property type="term" value="P:putrescine biosynthetic process from arginine, via agmatine"/>
    <property type="evidence" value="ECO:0007669"/>
    <property type="project" value="TreeGrafter"/>
</dbReference>
<dbReference type="Pfam" id="PF00491">
    <property type="entry name" value="Arginase"/>
    <property type="match status" value="1"/>
</dbReference>
<evidence type="ECO:0000313" key="3">
    <source>
        <dbReference type="Proteomes" id="UP000706891"/>
    </source>
</evidence>
<organism evidence="2 3">
    <name type="scientific">Marseilla massiliensis</name>
    <dbReference type="NCBI Taxonomy" id="1841864"/>
    <lineage>
        <taxon>Bacteria</taxon>
        <taxon>Pseudomonadati</taxon>
        <taxon>Bacteroidota</taxon>
        <taxon>Bacteroidia</taxon>
        <taxon>Bacteroidales</taxon>
        <taxon>Prevotellaceae</taxon>
        <taxon>Marseilla</taxon>
    </lineage>
</organism>
<dbReference type="PROSITE" id="PS51409">
    <property type="entry name" value="ARGINASE_2"/>
    <property type="match status" value="1"/>
</dbReference>
<keyword evidence="3" id="KW-1185">Reference proteome</keyword>
<gene>
    <name evidence="2" type="ORF">H6A34_02510</name>
</gene>
<dbReference type="GO" id="GO:0008783">
    <property type="term" value="F:agmatinase activity"/>
    <property type="evidence" value="ECO:0007669"/>
    <property type="project" value="TreeGrafter"/>
</dbReference>
<reference evidence="2" key="2">
    <citation type="journal article" date="2021" name="Sci. Rep.">
        <title>The distribution of antibiotic resistance genes in chicken gut microbiota commensals.</title>
        <authorList>
            <person name="Juricova H."/>
            <person name="Matiasovicova J."/>
            <person name="Kubasova T."/>
            <person name="Cejkova D."/>
            <person name="Rychlik I."/>
        </authorList>
    </citation>
    <scope>NUCLEOTIDE SEQUENCE</scope>
    <source>
        <strain evidence="2">An824</strain>
    </source>
</reference>
<dbReference type="InterPro" id="IPR006035">
    <property type="entry name" value="Ureohydrolase"/>
</dbReference>
<comment type="similarity">
    <text evidence="1">Belongs to the arginase family.</text>
</comment>
<reference evidence="2" key="1">
    <citation type="submission" date="2020-08" db="EMBL/GenBank/DDBJ databases">
        <authorList>
            <person name="Cejkova D."/>
            <person name="Kubasova T."/>
            <person name="Jahodarova E."/>
            <person name="Rychlik I."/>
        </authorList>
    </citation>
    <scope>NUCLEOTIDE SEQUENCE</scope>
    <source>
        <strain evidence="2">An824</strain>
    </source>
</reference>
<dbReference type="InterPro" id="IPR023696">
    <property type="entry name" value="Ureohydrolase_dom_sf"/>
</dbReference>
<dbReference type="GO" id="GO:0046872">
    <property type="term" value="F:metal ion binding"/>
    <property type="evidence" value="ECO:0007669"/>
    <property type="project" value="InterPro"/>
</dbReference>
<name>A0A938WS55_9BACT</name>
<dbReference type="Proteomes" id="UP000706891">
    <property type="component" value="Unassembled WGS sequence"/>
</dbReference>
<dbReference type="Gene3D" id="3.40.800.10">
    <property type="entry name" value="Ureohydrolase domain"/>
    <property type="match status" value="1"/>
</dbReference>
<dbReference type="SUPFAM" id="SSF52768">
    <property type="entry name" value="Arginase/deacetylase"/>
    <property type="match status" value="1"/>
</dbReference>
<dbReference type="PANTHER" id="PTHR11358">
    <property type="entry name" value="ARGINASE/AGMATINASE"/>
    <property type="match status" value="1"/>
</dbReference>
<protein>
    <submittedName>
        <fullName evidence="2">Arginase family protein</fullName>
    </submittedName>
</protein>
<evidence type="ECO:0000256" key="1">
    <source>
        <dbReference type="PROSITE-ProRule" id="PRU00742"/>
    </source>
</evidence>
<comment type="caution">
    <text evidence="2">The sequence shown here is derived from an EMBL/GenBank/DDBJ whole genome shotgun (WGS) entry which is preliminary data.</text>
</comment>
<proteinExistence type="inferred from homology"/>
<dbReference type="RefSeq" id="WP_205103270.1">
    <property type="nucleotide sequence ID" value="NZ_JACJJG010000006.1"/>
</dbReference>
<evidence type="ECO:0000313" key="2">
    <source>
        <dbReference type="EMBL" id="MBM6672756.1"/>
    </source>
</evidence>
<sequence>MDKKVIIMNFSGVYSEEPFALNPRFTHLDCTHLHGTDCYCDKDGQRAIRRIIAPYPAQGIHFIDSGDYHYVTKFWTDKISIPFSLVLFDHHTDMQPSQWGGMLSSGGWVKDMADTNPLLNHVIILGIPEASVASIPKAYHDKVKVVTDAQLHSHAVSSRSLAIAETLYISIDKDVLDTNSARTNWDQGTLSLDEMKRILYLIMKHEQVIGIDVCGECPATLGLFSTDNGIIIDDNANRELLEMFRQQRLF</sequence>
<dbReference type="PANTHER" id="PTHR11358:SF41">
    <property type="entry name" value="ARGINASE"/>
    <property type="match status" value="1"/>
</dbReference>
<dbReference type="EMBL" id="JACJJG010000006">
    <property type="protein sequence ID" value="MBM6672756.1"/>
    <property type="molecule type" value="Genomic_DNA"/>
</dbReference>
<dbReference type="AlphaFoldDB" id="A0A938WS55"/>